<dbReference type="Proteomes" id="UP000184609">
    <property type="component" value="Unassembled WGS sequence"/>
</dbReference>
<dbReference type="Pfam" id="PF26550">
    <property type="entry name" value="Tricorn_2nd"/>
    <property type="match status" value="1"/>
</dbReference>
<comment type="similarity">
    <text evidence="2 7">Belongs to the peptidase S41B family.</text>
</comment>
<organism evidence="14 15">
    <name type="scientific">Algoriphagus zhangzhouensis</name>
    <dbReference type="NCBI Taxonomy" id="1073327"/>
    <lineage>
        <taxon>Bacteria</taxon>
        <taxon>Pseudomonadati</taxon>
        <taxon>Bacteroidota</taxon>
        <taxon>Cytophagia</taxon>
        <taxon>Cytophagales</taxon>
        <taxon>Cyclobacteriaceae</taxon>
        <taxon>Algoriphagus</taxon>
    </lineage>
</organism>
<dbReference type="InterPro" id="IPR029045">
    <property type="entry name" value="ClpP/crotonase-like_dom_sf"/>
</dbReference>
<feature type="active site" description="Charge relay system" evidence="8">
    <location>
        <position position="767"/>
    </location>
</feature>
<dbReference type="SUPFAM" id="SSF69304">
    <property type="entry name" value="Tricorn protease N-terminal domain"/>
    <property type="match status" value="1"/>
</dbReference>
<evidence type="ECO:0000256" key="10">
    <source>
        <dbReference type="SAM" id="MobiDB-lite"/>
    </source>
</evidence>
<feature type="region of interest" description="Disordered" evidence="10">
    <location>
        <begin position="571"/>
        <end position="590"/>
    </location>
</feature>
<evidence type="ECO:0000256" key="6">
    <source>
        <dbReference type="ARBA" id="ARBA00022825"/>
    </source>
</evidence>
<dbReference type="RefSeq" id="WP_083586355.1">
    <property type="nucleotide sequence ID" value="NZ_FRXN01000001.1"/>
</dbReference>
<dbReference type="GO" id="GO:0006508">
    <property type="term" value="P:proteolysis"/>
    <property type="evidence" value="ECO:0007669"/>
    <property type="project" value="UniProtKB-UniRule"/>
</dbReference>
<evidence type="ECO:0000256" key="1">
    <source>
        <dbReference type="ARBA" id="ARBA00004496"/>
    </source>
</evidence>
<keyword evidence="5 7" id="KW-0378">Hydrolase</keyword>
<evidence type="ECO:0000313" key="14">
    <source>
        <dbReference type="EMBL" id="SHO60302.1"/>
    </source>
</evidence>
<dbReference type="GO" id="GO:0008236">
    <property type="term" value="F:serine-type peptidase activity"/>
    <property type="evidence" value="ECO:0007669"/>
    <property type="project" value="UniProtKB-UniRule"/>
</dbReference>
<protein>
    <recommendedName>
        <fullName evidence="7">Tricorn protease homolog</fullName>
        <ecNumber evidence="7">3.4.21.-</ecNumber>
    </recommendedName>
</protein>
<keyword evidence="15" id="KW-1185">Reference proteome</keyword>
<dbReference type="InterPro" id="IPR012393">
    <property type="entry name" value="Tricorn_protease"/>
</dbReference>
<dbReference type="AlphaFoldDB" id="A0A1M7Z651"/>
<evidence type="ECO:0000256" key="4">
    <source>
        <dbReference type="ARBA" id="ARBA00022670"/>
    </source>
</evidence>
<feature type="domain" description="Tricorn protease C1" evidence="13">
    <location>
        <begin position="704"/>
        <end position="761"/>
    </location>
</feature>
<dbReference type="Gene3D" id="3.30.750.44">
    <property type="match status" value="1"/>
</dbReference>
<comment type="subcellular location">
    <subcellularLocation>
        <location evidence="1 7">Cytoplasm</location>
    </subcellularLocation>
</comment>
<dbReference type="SUPFAM" id="SSF52096">
    <property type="entry name" value="ClpP/crotonase"/>
    <property type="match status" value="1"/>
</dbReference>
<feature type="chain" id="PRO_5012274879" description="Tricorn protease homolog" evidence="11">
    <location>
        <begin position="23"/>
        <end position="1077"/>
    </location>
</feature>
<dbReference type="Gene3D" id="2.120.10.60">
    <property type="entry name" value="Tricorn protease N-terminal domain"/>
    <property type="match status" value="2"/>
</dbReference>
<name>A0A1M7Z651_9BACT</name>
<sequence>MRNLQLIGCLLLTWFSPFLTQAQNAPQWMRYPAISPDGSTIAFTYKGDLYTVASTGGEANQITFHEAHDYKPVWSPDGQKIAFASDRYGNFDIFLMDAAGGPADRLTYHSNDEQPFDFSSDGKEVIFGAVRMDLAAHRQYPTGYLPELYQVPVTGGRVDQIWTIPAEYVQTSKDGQKMIYHDKKGGENEWRKHHQSGVARDIWMYDASSNSHQMLSTFYGEDRNPVFSPDESELFYLSEQNGTFNVFSMDLADPSKTQALTNLEKFPVRFLSIADNGLMSFSYDGELYTLKKGDTPKKLSVSIKTQDISNSDNYISINGGVREMSISSDGKEIAFIARGEVFVTSVDGSLTKRITNTPEQERFVEFAPDGKSVIYSSERDGKWQIFKSTKVRAEEPFFFASTLLKEEPLLTVSEDAYLPKLSPDGKKLAYIEGRRTLKVVDLASKAEVTLMTPEQLFHMSDGDQYFTWSPDSKWLLASYRPTMANSEVVLLDASGKEPFKKITQSGYSDDRATWVNDGKQMLWFSNRDGLRSYATSGRSEDDVYMLFFDQEAWDQFNLSDEDYKLKKELEKVGKKEENKDEDSKSDSDKKEVKPLEFDWDGIEDRKARLTIHSSNLGDAVLSKDGEKLLYLARFEKGMNLWSTNLRTKETKQEIALNAGYARLVWDKDMKSLYMLSDGSISKINPESMKRESIKINGEMTFDKDAELAHLFDHVWQRTQGIFYTPDMHGVDWEQSRIDYQKYLPHIGNNYEFAEMISEMIGELNVSHAGARYSRSIPMADQTASLGVFWDYSHQGNGLKITEVISGGPLDKSNLNISPGMIIQKIDGEVISPNVDFAKLLNRKSDKFTLVEISDASGGNTQQLTVKPISLGEEGRLLYKRWVKKNQMEVAEKSGGKLGYVHIPGMSDGPYRNVYEEMMGKYHDTDAVIVDTRFNGGGDLVADLAMFFTGDKFLTYATAAREVGYEPTARWTKPTLAMFNEANYSDGHCFACGYTDLGIGKTVGMPTPGTCSFAGWEGLPNGVRWGAVPISAKNKAGEWLENNETRPQYEVKNMPGQIDQGIDQQLEKAIQELLLEVK</sequence>
<dbReference type="CDD" id="cd07562">
    <property type="entry name" value="Peptidase_S41_TRI"/>
    <property type="match status" value="1"/>
</dbReference>
<dbReference type="Pfam" id="PF26549">
    <property type="entry name" value="Tricorn_N"/>
    <property type="match status" value="1"/>
</dbReference>
<accession>A0A1M7Z651</accession>
<keyword evidence="4 7" id="KW-0645">Protease</keyword>
<dbReference type="Gene3D" id="2.30.42.10">
    <property type="match status" value="1"/>
</dbReference>
<dbReference type="GO" id="GO:0005737">
    <property type="term" value="C:cytoplasm"/>
    <property type="evidence" value="ECO:0007669"/>
    <property type="project" value="UniProtKB-SubCell"/>
</dbReference>
<feature type="active site" description="Charge relay system" evidence="8">
    <location>
        <position position="1040"/>
    </location>
</feature>
<evidence type="ECO:0000256" key="5">
    <source>
        <dbReference type="ARBA" id="ARBA00022801"/>
    </source>
</evidence>
<keyword evidence="6 7" id="KW-0720">Serine protease</keyword>
<evidence type="ECO:0000256" key="11">
    <source>
        <dbReference type="SAM" id="SignalP"/>
    </source>
</evidence>
<gene>
    <name evidence="14" type="ORF">SAMN04488108_0707</name>
</gene>
<dbReference type="Gene3D" id="3.90.226.10">
    <property type="entry name" value="2-enoyl-CoA Hydratase, Chain A, domain 1"/>
    <property type="match status" value="1"/>
</dbReference>
<dbReference type="Pfam" id="PF14684">
    <property type="entry name" value="Tricorn_C1"/>
    <property type="match status" value="1"/>
</dbReference>
<dbReference type="EMBL" id="FRXN01000001">
    <property type="protein sequence ID" value="SHO60302.1"/>
    <property type="molecule type" value="Genomic_DNA"/>
</dbReference>
<evidence type="ECO:0000259" key="12">
    <source>
        <dbReference type="Pfam" id="PF03572"/>
    </source>
</evidence>
<dbReference type="Pfam" id="PF03572">
    <property type="entry name" value="Peptidase_S41"/>
    <property type="match status" value="1"/>
</dbReference>
<evidence type="ECO:0000313" key="15">
    <source>
        <dbReference type="Proteomes" id="UP000184609"/>
    </source>
</evidence>
<evidence type="ECO:0000256" key="9">
    <source>
        <dbReference type="PIRSR" id="PIRSR036421-3"/>
    </source>
</evidence>
<dbReference type="Gene3D" id="2.120.10.30">
    <property type="entry name" value="TolB, C-terminal domain"/>
    <property type="match status" value="1"/>
</dbReference>
<feature type="active site" description="Nucleophile" evidence="8">
    <location>
        <position position="984"/>
    </location>
</feature>
<evidence type="ECO:0000256" key="8">
    <source>
        <dbReference type="PIRSR" id="PIRSR036421-1"/>
    </source>
</evidence>
<dbReference type="InterPro" id="IPR036034">
    <property type="entry name" value="PDZ_sf"/>
</dbReference>
<dbReference type="InterPro" id="IPR028204">
    <property type="entry name" value="Tricorn_C1"/>
</dbReference>
<comment type="function">
    <text evidence="7">Degrades oligopeptides.</text>
</comment>
<feature type="site" description="Transition state stabilizer; via amide nitrogen" evidence="9">
    <location>
        <position position="985"/>
    </location>
</feature>
<keyword evidence="11" id="KW-0732">Signal</keyword>
<evidence type="ECO:0000256" key="3">
    <source>
        <dbReference type="ARBA" id="ARBA00022490"/>
    </source>
</evidence>
<keyword evidence="3 7" id="KW-0963">Cytoplasm</keyword>
<dbReference type="PANTHER" id="PTHR43253">
    <property type="entry name" value="TRICORN PROTEASE HOMOLOG 2-RELATED"/>
    <property type="match status" value="1"/>
</dbReference>
<evidence type="ECO:0000259" key="13">
    <source>
        <dbReference type="Pfam" id="PF14684"/>
    </source>
</evidence>
<feature type="signal peptide" evidence="11">
    <location>
        <begin position="1"/>
        <end position="22"/>
    </location>
</feature>
<proteinExistence type="inferred from homology"/>
<feature type="domain" description="Tail specific protease" evidence="12">
    <location>
        <begin position="896"/>
        <end position="1050"/>
    </location>
</feature>
<dbReference type="STRING" id="1073327.SAMN04488108_0707"/>
<dbReference type="InterPro" id="IPR011042">
    <property type="entry name" value="6-blade_b-propeller_TolB-like"/>
</dbReference>
<evidence type="ECO:0000256" key="2">
    <source>
        <dbReference type="ARBA" id="ARBA00008524"/>
    </source>
</evidence>
<dbReference type="OrthoDB" id="9815657at2"/>
<dbReference type="SUPFAM" id="SSF82171">
    <property type="entry name" value="DPP6 N-terminal domain-like"/>
    <property type="match status" value="1"/>
</dbReference>
<dbReference type="PIRSF" id="PIRSF036421">
    <property type="entry name" value="Tricorn_protease"/>
    <property type="match status" value="1"/>
</dbReference>
<reference evidence="15" key="1">
    <citation type="submission" date="2016-12" db="EMBL/GenBank/DDBJ databases">
        <authorList>
            <person name="Varghese N."/>
            <person name="Submissions S."/>
        </authorList>
    </citation>
    <scope>NUCLEOTIDE SEQUENCE [LARGE SCALE GENOMIC DNA]</scope>
    <source>
        <strain evidence="15">DSM 25035</strain>
    </source>
</reference>
<evidence type="ECO:0000256" key="7">
    <source>
        <dbReference type="PIRNR" id="PIRNR036421"/>
    </source>
</evidence>
<dbReference type="SUPFAM" id="SSF50156">
    <property type="entry name" value="PDZ domain-like"/>
    <property type="match status" value="1"/>
</dbReference>
<dbReference type="PANTHER" id="PTHR43253:SF1">
    <property type="entry name" value="TRICORN PROTEASE HOMOLOG 2-RELATED"/>
    <property type="match status" value="1"/>
</dbReference>
<dbReference type="InterPro" id="IPR005151">
    <property type="entry name" value="Tail-specific_protease"/>
</dbReference>
<dbReference type="EC" id="3.4.21.-" evidence="7"/>